<dbReference type="PANTHER" id="PTHR15887:SF1">
    <property type="entry name" value="TRANSMEMBRANE PROTEIN 69"/>
    <property type="match status" value="1"/>
</dbReference>
<keyword evidence="3" id="KW-1185">Reference proteome</keyword>
<dbReference type="PANTHER" id="PTHR15887">
    <property type="entry name" value="TRANSMEMBRANE PROTEIN 69"/>
    <property type="match status" value="1"/>
</dbReference>
<evidence type="ECO:0000313" key="2">
    <source>
        <dbReference type="EMBL" id="MBD3664618.1"/>
    </source>
</evidence>
<dbReference type="Proteomes" id="UP000635142">
    <property type="component" value="Unassembled WGS sequence"/>
</dbReference>
<name>A0A927D5J0_9RHOB</name>
<evidence type="ECO:0000313" key="3">
    <source>
        <dbReference type="Proteomes" id="UP000635142"/>
    </source>
</evidence>
<keyword evidence="1" id="KW-0472">Membrane</keyword>
<dbReference type="Pfam" id="PF11911">
    <property type="entry name" value="DUF3429"/>
    <property type="match status" value="1"/>
</dbReference>
<dbReference type="InterPro" id="IPR021836">
    <property type="entry name" value="DUF3429"/>
</dbReference>
<evidence type="ECO:0000256" key="1">
    <source>
        <dbReference type="SAM" id="Phobius"/>
    </source>
</evidence>
<organism evidence="2 3">
    <name type="scientific">Sulfitobacter aestuariivivens</name>
    <dbReference type="NCBI Taxonomy" id="2766981"/>
    <lineage>
        <taxon>Bacteria</taxon>
        <taxon>Pseudomonadati</taxon>
        <taxon>Pseudomonadota</taxon>
        <taxon>Alphaproteobacteria</taxon>
        <taxon>Rhodobacterales</taxon>
        <taxon>Roseobacteraceae</taxon>
        <taxon>Sulfitobacter</taxon>
    </lineage>
</organism>
<feature type="transmembrane region" description="Helical" evidence="1">
    <location>
        <begin position="46"/>
        <end position="67"/>
    </location>
</feature>
<keyword evidence="1" id="KW-1133">Transmembrane helix</keyword>
<dbReference type="EMBL" id="JACTAG010000002">
    <property type="protein sequence ID" value="MBD3664618.1"/>
    <property type="molecule type" value="Genomic_DNA"/>
</dbReference>
<dbReference type="AlphaFoldDB" id="A0A927D5J0"/>
<proteinExistence type="predicted"/>
<feature type="transmembrane region" description="Helical" evidence="1">
    <location>
        <begin position="98"/>
        <end position="119"/>
    </location>
</feature>
<reference evidence="2" key="1">
    <citation type="submission" date="2020-08" db="EMBL/GenBank/DDBJ databases">
        <title>Sulfitobacter aestuariivivens sp. nov., isolated from a tidal flat.</title>
        <authorList>
            <person name="Park S."/>
            <person name="Yoon J.-H."/>
        </authorList>
    </citation>
    <scope>NUCLEOTIDE SEQUENCE</scope>
    <source>
        <strain evidence="2">TSTF-M16</strain>
    </source>
</reference>
<feature type="transmembrane region" description="Helical" evidence="1">
    <location>
        <begin position="74"/>
        <end position="92"/>
    </location>
</feature>
<keyword evidence="1" id="KW-0812">Transmembrane</keyword>
<accession>A0A927D5J0</accession>
<dbReference type="RefSeq" id="WP_191075640.1">
    <property type="nucleotide sequence ID" value="NZ_JACTAG010000002.1"/>
</dbReference>
<sequence>MRRVPPSALLLGAAGLIPFVWAALLVLGIGTQRPLPLPAVLTGDGQLILIRYGGIILAFMSGVLWGFATTQSGGKAAIGYACATIPALWWFFMPGGQAATALINLMTGFAALLILDYAFQRWEMAPDWWMSLRIPLTAVVLICLGIGAWA</sequence>
<gene>
    <name evidence="2" type="ORF">H9Q16_11845</name>
</gene>
<feature type="transmembrane region" description="Helical" evidence="1">
    <location>
        <begin position="131"/>
        <end position="149"/>
    </location>
</feature>
<protein>
    <submittedName>
        <fullName evidence="2">DUF3429 domain-containing protein</fullName>
    </submittedName>
</protein>
<comment type="caution">
    <text evidence="2">The sequence shown here is derived from an EMBL/GenBank/DDBJ whole genome shotgun (WGS) entry which is preliminary data.</text>
</comment>